<sequence>MQDICRSSRINILWIEIRSGEADSRKRHENKEESADTSVEARAPPEGGDSADAEAGAEGEPEDAADPDGDGDGEGEEAQADKATSPPPQTPH</sequence>
<reference evidence="2 3" key="1">
    <citation type="journal article" date="2019" name="Commun. Biol.">
        <title>The bagworm genome reveals a unique fibroin gene that provides high tensile strength.</title>
        <authorList>
            <person name="Kono N."/>
            <person name="Nakamura H."/>
            <person name="Ohtoshi R."/>
            <person name="Tomita M."/>
            <person name="Numata K."/>
            <person name="Arakawa K."/>
        </authorList>
    </citation>
    <scope>NUCLEOTIDE SEQUENCE [LARGE SCALE GENOMIC DNA]</scope>
</reference>
<keyword evidence="3" id="KW-1185">Reference proteome</keyword>
<protein>
    <submittedName>
        <fullName evidence="2">Uncharacterized protein</fullName>
    </submittedName>
</protein>
<proteinExistence type="predicted"/>
<dbReference type="AlphaFoldDB" id="A0A4C1WS92"/>
<evidence type="ECO:0000313" key="3">
    <source>
        <dbReference type="Proteomes" id="UP000299102"/>
    </source>
</evidence>
<gene>
    <name evidence="2" type="ORF">EVAR_8966_1</name>
</gene>
<dbReference type="EMBL" id="BGZK01000618">
    <property type="protein sequence ID" value="GBP53189.1"/>
    <property type="molecule type" value="Genomic_DNA"/>
</dbReference>
<evidence type="ECO:0000256" key="1">
    <source>
        <dbReference type="SAM" id="MobiDB-lite"/>
    </source>
</evidence>
<dbReference type="Proteomes" id="UP000299102">
    <property type="component" value="Unassembled WGS sequence"/>
</dbReference>
<accession>A0A4C1WS92</accession>
<feature type="region of interest" description="Disordered" evidence="1">
    <location>
        <begin position="16"/>
        <end position="92"/>
    </location>
</feature>
<comment type="caution">
    <text evidence="2">The sequence shown here is derived from an EMBL/GenBank/DDBJ whole genome shotgun (WGS) entry which is preliminary data.</text>
</comment>
<evidence type="ECO:0000313" key="2">
    <source>
        <dbReference type="EMBL" id="GBP53189.1"/>
    </source>
</evidence>
<feature type="compositionally biased region" description="Basic and acidic residues" evidence="1">
    <location>
        <begin position="18"/>
        <end position="34"/>
    </location>
</feature>
<feature type="compositionally biased region" description="Acidic residues" evidence="1">
    <location>
        <begin position="49"/>
        <end position="78"/>
    </location>
</feature>
<name>A0A4C1WS92_EUMVA</name>
<organism evidence="2 3">
    <name type="scientific">Eumeta variegata</name>
    <name type="common">Bagworm moth</name>
    <name type="synonym">Eumeta japonica</name>
    <dbReference type="NCBI Taxonomy" id="151549"/>
    <lineage>
        <taxon>Eukaryota</taxon>
        <taxon>Metazoa</taxon>
        <taxon>Ecdysozoa</taxon>
        <taxon>Arthropoda</taxon>
        <taxon>Hexapoda</taxon>
        <taxon>Insecta</taxon>
        <taxon>Pterygota</taxon>
        <taxon>Neoptera</taxon>
        <taxon>Endopterygota</taxon>
        <taxon>Lepidoptera</taxon>
        <taxon>Glossata</taxon>
        <taxon>Ditrysia</taxon>
        <taxon>Tineoidea</taxon>
        <taxon>Psychidae</taxon>
        <taxon>Oiketicinae</taxon>
        <taxon>Eumeta</taxon>
    </lineage>
</organism>